<comment type="caution">
    <text evidence="1">The sequence shown here is derived from an EMBL/GenBank/DDBJ whole genome shotgun (WGS) entry which is preliminary data.</text>
</comment>
<keyword evidence="2" id="KW-1185">Reference proteome</keyword>
<dbReference type="Proteomes" id="UP001150581">
    <property type="component" value="Unassembled WGS sequence"/>
</dbReference>
<gene>
    <name evidence="1" type="ORF">LPJ66_003284</name>
</gene>
<reference evidence="1" key="1">
    <citation type="submission" date="2022-07" db="EMBL/GenBank/DDBJ databases">
        <title>Phylogenomic reconstructions and comparative analyses of Kickxellomycotina fungi.</title>
        <authorList>
            <person name="Reynolds N.K."/>
            <person name="Stajich J.E."/>
            <person name="Barry K."/>
            <person name="Grigoriev I.V."/>
            <person name="Crous P."/>
            <person name="Smith M.E."/>
        </authorList>
    </citation>
    <scope>NUCLEOTIDE SEQUENCE</scope>
    <source>
        <strain evidence="1">Benny 63K</strain>
    </source>
</reference>
<evidence type="ECO:0000313" key="2">
    <source>
        <dbReference type="Proteomes" id="UP001150581"/>
    </source>
</evidence>
<protein>
    <submittedName>
        <fullName evidence="1">Uncharacterized protein</fullName>
    </submittedName>
</protein>
<organism evidence="1 2">
    <name type="scientific">Kickxella alabastrina</name>
    <dbReference type="NCBI Taxonomy" id="61397"/>
    <lineage>
        <taxon>Eukaryota</taxon>
        <taxon>Fungi</taxon>
        <taxon>Fungi incertae sedis</taxon>
        <taxon>Zoopagomycota</taxon>
        <taxon>Kickxellomycotina</taxon>
        <taxon>Kickxellomycetes</taxon>
        <taxon>Kickxellales</taxon>
        <taxon>Kickxellaceae</taxon>
        <taxon>Kickxella</taxon>
    </lineage>
</organism>
<proteinExistence type="predicted"/>
<evidence type="ECO:0000313" key="1">
    <source>
        <dbReference type="EMBL" id="KAJ1897571.1"/>
    </source>
</evidence>
<accession>A0ACC1INA2</accession>
<dbReference type="EMBL" id="JANBPG010000321">
    <property type="protein sequence ID" value="KAJ1897571.1"/>
    <property type="molecule type" value="Genomic_DNA"/>
</dbReference>
<name>A0ACC1INA2_9FUNG</name>
<sequence>MLLFFPGFVRFVVCSANLAEDDWSVLQNIVFVQDFMRDPSLVFPANEFSMTLAYALHDLSVPFEIIGWMNNVDFSTATAQIVTSVPTGGQRMNMNMAEYGMERLAVVIKNTKKPNTTLLDYEFTPDARMYCVGSSLGPLDHRWLRDIYLCAHGINPRHHRDTLWKNAVPDNFIDIAVAFHTQEQVDKCRYDIDCSQYIYARPETFNAREFPQSHMFRVQPHFSRTIVHAKIILTRVGEDQTCGWMYLGSHNFTPGAWGRLRVKSGEEIYVNNYEFGIVLNDMIFVDQLDQNGNKDCRASVSWRGEPLVLPFKYVWQPFERDDVSYFNTNQCK</sequence>